<name>A0A9P9E713_9HYPO</name>
<evidence type="ECO:0000313" key="1">
    <source>
        <dbReference type="EMBL" id="KAH7131156.1"/>
    </source>
</evidence>
<keyword evidence="2" id="KW-1185">Reference proteome</keyword>
<proteinExistence type="predicted"/>
<reference evidence="1" key="1">
    <citation type="journal article" date="2021" name="Nat. Commun.">
        <title>Genetic determinants of endophytism in the Arabidopsis root mycobiome.</title>
        <authorList>
            <person name="Mesny F."/>
            <person name="Miyauchi S."/>
            <person name="Thiergart T."/>
            <person name="Pickel B."/>
            <person name="Atanasova L."/>
            <person name="Karlsson M."/>
            <person name="Huettel B."/>
            <person name="Barry K.W."/>
            <person name="Haridas S."/>
            <person name="Chen C."/>
            <person name="Bauer D."/>
            <person name="Andreopoulos W."/>
            <person name="Pangilinan J."/>
            <person name="LaButti K."/>
            <person name="Riley R."/>
            <person name="Lipzen A."/>
            <person name="Clum A."/>
            <person name="Drula E."/>
            <person name="Henrissat B."/>
            <person name="Kohler A."/>
            <person name="Grigoriev I.V."/>
            <person name="Martin F.M."/>
            <person name="Hacquard S."/>
        </authorList>
    </citation>
    <scope>NUCLEOTIDE SEQUENCE</scope>
    <source>
        <strain evidence="1">MPI-CAGE-AT-0147</strain>
    </source>
</reference>
<dbReference type="EMBL" id="JAGMUV010000017">
    <property type="protein sequence ID" value="KAH7131156.1"/>
    <property type="molecule type" value="Genomic_DNA"/>
</dbReference>
<dbReference type="Proteomes" id="UP000738349">
    <property type="component" value="Unassembled WGS sequence"/>
</dbReference>
<protein>
    <submittedName>
        <fullName evidence="1">Uncharacterized protein</fullName>
    </submittedName>
</protein>
<sequence>MRTPRAPGVLNVAVWPCWFARAAEPWFVPRSPTIPPKPQACRIRIFTEIHGVLSRDEASNVLLPWLMPTFKGHFATVIC</sequence>
<evidence type="ECO:0000313" key="2">
    <source>
        <dbReference type="Proteomes" id="UP000738349"/>
    </source>
</evidence>
<dbReference type="AlphaFoldDB" id="A0A9P9E713"/>
<comment type="caution">
    <text evidence="1">The sequence shown here is derived from an EMBL/GenBank/DDBJ whole genome shotgun (WGS) entry which is preliminary data.</text>
</comment>
<accession>A0A9P9E713</accession>
<gene>
    <name evidence="1" type="ORF">EDB81DRAFT_808008</name>
</gene>
<organism evidence="1 2">
    <name type="scientific">Dactylonectria macrodidyma</name>
    <dbReference type="NCBI Taxonomy" id="307937"/>
    <lineage>
        <taxon>Eukaryota</taxon>
        <taxon>Fungi</taxon>
        <taxon>Dikarya</taxon>
        <taxon>Ascomycota</taxon>
        <taxon>Pezizomycotina</taxon>
        <taxon>Sordariomycetes</taxon>
        <taxon>Hypocreomycetidae</taxon>
        <taxon>Hypocreales</taxon>
        <taxon>Nectriaceae</taxon>
        <taxon>Dactylonectria</taxon>
    </lineage>
</organism>
<feature type="non-terminal residue" evidence="1">
    <location>
        <position position="1"/>
    </location>
</feature>